<feature type="domain" description="T6SS immunity protein Tdi1 C-terminal" evidence="1">
    <location>
        <begin position="53"/>
        <end position="126"/>
    </location>
</feature>
<accession>A0A418X950</accession>
<dbReference type="RefSeq" id="WP_119956806.1">
    <property type="nucleotide sequence ID" value="NZ_QYUR01000008.1"/>
</dbReference>
<dbReference type="AlphaFoldDB" id="A0A418X950"/>
<evidence type="ECO:0000259" key="1">
    <source>
        <dbReference type="Pfam" id="PF08906"/>
    </source>
</evidence>
<reference evidence="2 3" key="1">
    <citation type="submission" date="2018-09" db="EMBL/GenBank/DDBJ databases">
        <authorList>
            <person name="Zhu H."/>
        </authorList>
    </citation>
    <scope>NUCLEOTIDE SEQUENCE [LARGE SCALE GENOMIC DNA]</scope>
    <source>
        <strain evidence="2 3">K1S02-6</strain>
    </source>
</reference>
<comment type="caution">
    <text evidence="2">The sequence shown here is derived from an EMBL/GenBank/DDBJ whole genome shotgun (WGS) entry which is preliminary data.</text>
</comment>
<evidence type="ECO:0000313" key="3">
    <source>
        <dbReference type="Proteomes" id="UP000284021"/>
    </source>
</evidence>
<dbReference type="InterPro" id="IPR015002">
    <property type="entry name" value="T6SS_Tdi1_C"/>
</dbReference>
<sequence length="145" mass="16329">MNIIEAIKESWSWVGIEPEEIVGENDFGNLIVRDYRGRYWRLCPEDAYCKVIAENRNELDALSTNQDFLADWYMAALAEQAKEKLGPLQPGRKYHLVIPGVLGGEYGISNIRTVSQVSQIHLSGEIGKQIAELPDGAKVQLRVIE</sequence>
<dbReference type="OrthoDB" id="672028at2"/>
<protein>
    <submittedName>
        <fullName evidence="2">DUF1851 domain-containing protein</fullName>
    </submittedName>
</protein>
<proteinExistence type="predicted"/>
<name>A0A418X950_9PSED</name>
<keyword evidence="3" id="KW-1185">Reference proteome</keyword>
<organism evidence="2 3">
    <name type="scientific">Pseudomonas cavernicola</name>
    <dbReference type="NCBI Taxonomy" id="2320866"/>
    <lineage>
        <taxon>Bacteria</taxon>
        <taxon>Pseudomonadati</taxon>
        <taxon>Pseudomonadota</taxon>
        <taxon>Gammaproteobacteria</taxon>
        <taxon>Pseudomonadales</taxon>
        <taxon>Pseudomonadaceae</taxon>
        <taxon>Pseudomonas</taxon>
    </lineage>
</organism>
<dbReference type="Pfam" id="PF08906">
    <property type="entry name" value="T6SS_Tdi1_C"/>
    <property type="match status" value="1"/>
</dbReference>
<gene>
    <name evidence="2" type="ORF">D3879_24620</name>
</gene>
<dbReference type="EMBL" id="QYUR01000008">
    <property type="protein sequence ID" value="RJG09009.1"/>
    <property type="molecule type" value="Genomic_DNA"/>
</dbReference>
<evidence type="ECO:0000313" key="2">
    <source>
        <dbReference type="EMBL" id="RJG09009.1"/>
    </source>
</evidence>
<dbReference type="Proteomes" id="UP000284021">
    <property type="component" value="Unassembled WGS sequence"/>
</dbReference>